<organism evidence="7 8">
    <name type="scientific">Exiguobacterium aurantiacum</name>
    <dbReference type="NCBI Taxonomy" id="33987"/>
    <lineage>
        <taxon>Bacteria</taxon>
        <taxon>Bacillati</taxon>
        <taxon>Bacillota</taxon>
        <taxon>Bacilli</taxon>
        <taxon>Bacillales</taxon>
        <taxon>Bacillales Family XII. Incertae Sedis</taxon>
        <taxon>Exiguobacterium</taxon>
    </lineage>
</organism>
<feature type="domain" description="Amine oxidase" evidence="6">
    <location>
        <begin position="13"/>
        <end position="457"/>
    </location>
</feature>
<dbReference type="InterPro" id="IPR002937">
    <property type="entry name" value="Amino_oxidase"/>
</dbReference>
<gene>
    <name evidence="7" type="primary">crtN_2</name>
    <name evidence="7" type="ORF">NCTC13163_02273</name>
</gene>
<evidence type="ECO:0000313" key="7">
    <source>
        <dbReference type="EMBL" id="STO08895.1"/>
    </source>
</evidence>
<dbReference type="Pfam" id="PF01593">
    <property type="entry name" value="Amino_oxidase"/>
    <property type="match status" value="1"/>
</dbReference>
<dbReference type="EC" id="1.3.8.2" evidence="7"/>
<reference evidence="7 8" key="1">
    <citation type="submission" date="2018-06" db="EMBL/GenBank/DDBJ databases">
        <authorList>
            <consortium name="Pathogen Informatics"/>
            <person name="Doyle S."/>
        </authorList>
    </citation>
    <scope>NUCLEOTIDE SEQUENCE [LARGE SCALE GENOMIC DNA]</scope>
    <source>
        <strain evidence="7 8">NCTC13163</strain>
    </source>
</reference>
<accession>A0A377FWU4</accession>
<evidence type="ECO:0000259" key="6">
    <source>
        <dbReference type="Pfam" id="PF01593"/>
    </source>
</evidence>
<evidence type="ECO:0000313" key="8">
    <source>
        <dbReference type="Proteomes" id="UP000254060"/>
    </source>
</evidence>
<evidence type="ECO:0000256" key="2">
    <source>
        <dbReference type="ARBA" id="ARBA00022746"/>
    </source>
</evidence>
<dbReference type="OrthoDB" id="9814556at2"/>
<sequence length="492" mass="55702">MKISFVGAGIGSLYAALLLTHKYPALDITIYEKEDRVGGRLNYVEFENGARVDEGPTIVLLPSKLKSQLKEAGFPEQELELLEVDPLYRLRYEDGTTFYKYRDIERQAEEVERMFGEGDGFRRYMGQKREEYQIGFETFLDRGYKAKSDLFEPKLLLLLMRLKAYETAHENMKRFFKDERLRVAYSLQTLYIGGNPYATPSLYGLIPYREQEEGIWYVKGGYFSLATKLEQELKKRGVTFNMNVAVERVIVENAQAKAVVVDGVRETYDAVVVNGDFPLMERLIDGVKPKAYEPSSGTLLLYFTVTGDIDLPVHQFDLPNDFAGSMRTIFEDGKLSEYPAMYTFNPSRIDATLAPDGTSVLYVLVPVPRKLEREHFEASGTIDHLVSRIEAMVPDFTDRVLEMKVRTPMDAERFGLFEGGSFGIAPKLAQSAAFKPQARPYAHIDRLYAVGASVHPCGGVPIVMIGSQLLVKRMEEEMGAAYHDDTRSVSSM</sequence>
<dbReference type="PANTHER" id="PTHR43734">
    <property type="entry name" value="PHYTOENE DESATURASE"/>
    <property type="match status" value="1"/>
</dbReference>
<dbReference type="NCBIfam" id="TIGR02734">
    <property type="entry name" value="crtI_fam"/>
    <property type="match status" value="1"/>
</dbReference>
<name>A0A377FWU4_9BACL</name>
<dbReference type="SMR" id="A0A377FWU4"/>
<dbReference type="STRING" id="1397694.GCA_000702585_02761"/>
<evidence type="ECO:0000256" key="3">
    <source>
        <dbReference type="ARBA" id="ARBA00023002"/>
    </source>
</evidence>
<dbReference type="Proteomes" id="UP000254060">
    <property type="component" value="Unassembled WGS sequence"/>
</dbReference>
<dbReference type="AlphaFoldDB" id="A0A377FWU4"/>
<evidence type="ECO:0000256" key="5">
    <source>
        <dbReference type="RuleBase" id="RU362075"/>
    </source>
</evidence>
<dbReference type="GO" id="GO:0016117">
    <property type="term" value="P:carotenoid biosynthetic process"/>
    <property type="evidence" value="ECO:0007669"/>
    <property type="project" value="UniProtKB-KW"/>
</dbReference>
<keyword evidence="3 5" id="KW-0560">Oxidoreductase</keyword>
<dbReference type="GO" id="GO:0102223">
    <property type="term" value="F:4,4'-diapophytoene desaturase (4,4'-diaponeurosporene-forming)"/>
    <property type="evidence" value="ECO:0007669"/>
    <property type="project" value="UniProtKB-EC"/>
</dbReference>
<dbReference type="PANTHER" id="PTHR43734:SF1">
    <property type="entry name" value="PHYTOENE DESATURASE"/>
    <property type="match status" value="1"/>
</dbReference>
<dbReference type="EMBL" id="UGGP01000001">
    <property type="protein sequence ID" value="STO08895.1"/>
    <property type="molecule type" value="Genomic_DNA"/>
</dbReference>
<dbReference type="InterPro" id="IPR014105">
    <property type="entry name" value="Carotenoid/retinoid_OxRdtase"/>
</dbReference>
<evidence type="ECO:0000256" key="1">
    <source>
        <dbReference type="ARBA" id="ARBA00004829"/>
    </source>
</evidence>
<evidence type="ECO:0000256" key="4">
    <source>
        <dbReference type="ARBA" id="ARBA00038322"/>
    </source>
</evidence>
<dbReference type="Gene3D" id="3.50.50.60">
    <property type="entry name" value="FAD/NAD(P)-binding domain"/>
    <property type="match status" value="2"/>
</dbReference>
<comment type="similarity">
    <text evidence="4">Belongs to the carotenoid/retinoid oxidoreductase family. CrtN subfamily.</text>
</comment>
<protein>
    <submittedName>
        <fullName evidence="7">Dehydrosqualene desaturase</fullName>
        <ecNumber evidence="7">1.3.8.2</ecNumber>
    </submittedName>
</protein>
<dbReference type="InterPro" id="IPR036188">
    <property type="entry name" value="FAD/NAD-bd_sf"/>
</dbReference>
<proteinExistence type="inferred from homology"/>
<keyword evidence="2 5" id="KW-0125">Carotenoid biosynthesis</keyword>
<dbReference type="RefSeq" id="WP_029335786.1">
    <property type="nucleotide sequence ID" value="NZ_UGGP01000001.1"/>
</dbReference>
<comment type="pathway">
    <text evidence="1 5">Carotenoid biosynthesis.</text>
</comment>
<dbReference type="SUPFAM" id="SSF51905">
    <property type="entry name" value="FAD/NAD(P)-binding domain"/>
    <property type="match status" value="1"/>
</dbReference>